<dbReference type="AlphaFoldDB" id="A0AAD5USU0"/>
<comment type="caution">
    <text evidence="1">The sequence shown here is derived from an EMBL/GenBank/DDBJ whole genome shotgun (WGS) entry which is preliminary data.</text>
</comment>
<dbReference type="Gene3D" id="3.40.50.300">
    <property type="entry name" value="P-loop containing nucleotide triphosphate hydrolases"/>
    <property type="match status" value="1"/>
</dbReference>
<keyword evidence="2" id="KW-1185">Reference proteome</keyword>
<evidence type="ECO:0000313" key="2">
    <source>
        <dbReference type="Proteomes" id="UP001212997"/>
    </source>
</evidence>
<gene>
    <name evidence="1" type="ORF">NLI96_g12962</name>
</gene>
<dbReference type="Proteomes" id="UP001212997">
    <property type="component" value="Unassembled WGS sequence"/>
</dbReference>
<dbReference type="SUPFAM" id="SSF52540">
    <property type="entry name" value="P-loop containing nucleoside triphosphate hydrolases"/>
    <property type="match status" value="1"/>
</dbReference>
<protein>
    <recommendedName>
        <fullName evidence="3">NACHT domain-containing protein</fullName>
    </recommendedName>
</protein>
<proteinExistence type="predicted"/>
<organism evidence="1 2">
    <name type="scientific">Meripilus lineatus</name>
    <dbReference type="NCBI Taxonomy" id="2056292"/>
    <lineage>
        <taxon>Eukaryota</taxon>
        <taxon>Fungi</taxon>
        <taxon>Dikarya</taxon>
        <taxon>Basidiomycota</taxon>
        <taxon>Agaricomycotina</taxon>
        <taxon>Agaricomycetes</taxon>
        <taxon>Polyporales</taxon>
        <taxon>Meripilaceae</taxon>
        <taxon>Meripilus</taxon>
    </lineage>
</organism>
<accession>A0AAD5USU0</accession>
<reference evidence="1" key="1">
    <citation type="submission" date="2022-07" db="EMBL/GenBank/DDBJ databases">
        <title>Genome Sequence of Physisporinus lineatus.</title>
        <authorList>
            <person name="Buettner E."/>
        </authorList>
    </citation>
    <scope>NUCLEOTIDE SEQUENCE</scope>
    <source>
        <strain evidence="1">VT162</strain>
    </source>
</reference>
<dbReference type="EMBL" id="JANAWD010001361">
    <property type="protein sequence ID" value="KAJ3473520.1"/>
    <property type="molecule type" value="Genomic_DNA"/>
</dbReference>
<evidence type="ECO:0008006" key="3">
    <source>
        <dbReference type="Google" id="ProtNLM"/>
    </source>
</evidence>
<name>A0AAD5USU0_9APHY</name>
<dbReference type="InterPro" id="IPR027417">
    <property type="entry name" value="P-loop_NTPase"/>
</dbReference>
<sequence length="614" mass="68010">MKQALFGKRIFSECYFVTSGDHTTLRGTGEALEVEVHSLETFASKFIGSSQYISERLRSPFGSAVDPDTGLVDQKSYTAIRYLDSSGAVYSIKNIAAELKSGKKIVLMGEFGSGKSRCIMEVFKELINGNGQFPPIAINLRESYGVKKFNRLIADHLDLLGLGEYSDNVVRSIRRGQQITLLDGFDEIGSQPWSGDPNRLRETRKRSLEGVRDLIANCGNAGVFLTGREHYFSSNEEMAECLGVDLSNLLILKCPDEFSDDELGEYLKLNTTLQSVPDWMPRKPLICQLLARLSGDEVDRIESAAEGELEFFESVFDAICARETRLNPAIFKDSLKSILLLLAQRTREKYEGSESITAEEINRVFFDVTGSAPVDEAAQLLQKLPYLGRTGNGGAERIFIDEYAKDGLRGIALAQSVQKFEKDLARQKWVQPLGELGLRMLARIAGLGHDTEKFAKHCCAHANSQVGCDFVAARVLIEDDEIDYRGFSVHDGRIKDLPLVDVKISNLSINAVEIGELTIEGAEFGSVRFSDCLIEVLKGVSDLTGFMDVFVNPTVGKSEDTSSAARISELNLTNKQKTLLAIIKKLSSRRGGGERRMLFFVVQKSIGIMRRLSV</sequence>
<evidence type="ECO:0000313" key="1">
    <source>
        <dbReference type="EMBL" id="KAJ3473520.1"/>
    </source>
</evidence>